<organism evidence="1 2">
    <name type="scientific">Algoriphagus locisalis</name>
    <dbReference type="NCBI Taxonomy" id="305507"/>
    <lineage>
        <taxon>Bacteria</taxon>
        <taxon>Pseudomonadati</taxon>
        <taxon>Bacteroidota</taxon>
        <taxon>Cytophagia</taxon>
        <taxon>Cytophagales</taxon>
        <taxon>Cyclobacteriaceae</taxon>
        <taxon>Algoriphagus</taxon>
    </lineage>
</organism>
<dbReference type="Proteomes" id="UP000199673">
    <property type="component" value="Unassembled WGS sequence"/>
</dbReference>
<dbReference type="AlphaFoldDB" id="A0A1I7DK56"/>
<keyword evidence="2" id="KW-1185">Reference proteome</keyword>
<sequence length="114" mass="13251">MKKQLSFLMVSLSWILWFIAVFAFPLTTKSADSGYSLDSVSSSRQLTKIQFNSTAELLEVPEFKVDWSLTAKLNSDFNFEQISPYKAYLSPSFFKKSSPLFDVKDTFIHFFYTW</sequence>
<evidence type="ECO:0000313" key="2">
    <source>
        <dbReference type="Proteomes" id="UP000199673"/>
    </source>
</evidence>
<accession>A0A1I7DK56</accession>
<dbReference type="RefSeq" id="WP_091696798.1">
    <property type="nucleotide sequence ID" value="NZ_FPBF01000007.1"/>
</dbReference>
<protein>
    <submittedName>
        <fullName evidence="1">Uncharacterized protein</fullName>
    </submittedName>
</protein>
<name>A0A1I7DK56_9BACT</name>
<reference evidence="2" key="1">
    <citation type="submission" date="2016-10" db="EMBL/GenBank/DDBJ databases">
        <authorList>
            <person name="Varghese N."/>
            <person name="Submissions S."/>
        </authorList>
    </citation>
    <scope>NUCLEOTIDE SEQUENCE [LARGE SCALE GENOMIC DNA]</scope>
    <source>
        <strain evidence="2">DSM 23445</strain>
    </source>
</reference>
<dbReference type="STRING" id="305507.SAMN04489724_4071"/>
<evidence type="ECO:0000313" key="1">
    <source>
        <dbReference type="EMBL" id="SFU12082.1"/>
    </source>
</evidence>
<dbReference type="OrthoDB" id="826820at2"/>
<dbReference type="EMBL" id="FPBF01000007">
    <property type="protein sequence ID" value="SFU12082.1"/>
    <property type="molecule type" value="Genomic_DNA"/>
</dbReference>
<proteinExistence type="predicted"/>
<gene>
    <name evidence="1" type="ORF">SAMN04489724_4071</name>
</gene>